<accession>A0A9X8N0E9</accession>
<dbReference type="RefSeq" id="WP_073446273.1">
    <property type="nucleotide sequence ID" value="NZ_FRBK01000011.1"/>
</dbReference>
<protein>
    <submittedName>
        <fullName evidence="2">Uncharacterized protein</fullName>
    </submittedName>
</protein>
<feature type="region of interest" description="Disordered" evidence="1">
    <location>
        <begin position="39"/>
        <end position="70"/>
    </location>
</feature>
<comment type="caution">
    <text evidence="2">The sequence shown here is derived from an EMBL/GenBank/DDBJ whole genome shotgun (WGS) entry which is preliminary data.</text>
</comment>
<reference evidence="3" key="1">
    <citation type="submission" date="2016-11" db="EMBL/GenBank/DDBJ databases">
        <authorList>
            <person name="Jaros S."/>
            <person name="Januszkiewicz K."/>
            <person name="Wedrychowicz H."/>
        </authorList>
    </citation>
    <scope>NUCLEOTIDE SEQUENCE [LARGE SCALE GENOMIC DNA]</scope>
    <source>
        <strain evidence="3">CGMCC 4.3555</strain>
    </source>
</reference>
<evidence type="ECO:0000256" key="1">
    <source>
        <dbReference type="SAM" id="MobiDB-lite"/>
    </source>
</evidence>
<gene>
    <name evidence="2" type="ORF">SAMN05216268_111279</name>
</gene>
<evidence type="ECO:0000313" key="2">
    <source>
        <dbReference type="EMBL" id="SHM51846.1"/>
    </source>
</evidence>
<evidence type="ECO:0000313" key="3">
    <source>
        <dbReference type="Proteomes" id="UP000184388"/>
    </source>
</evidence>
<dbReference type="EMBL" id="FRBK01000011">
    <property type="protein sequence ID" value="SHM51846.1"/>
    <property type="molecule type" value="Genomic_DNA"/>
</dbReference>
<name>A0A9X8N0E9_9ACTN</name>
<dbReference type="AlphaFoldDB" id="A0A9X8N0E9"/>
<sequence length="70" mass="7563">MGHDWTTMQRAEFDYDASVELPISTGPVRIPAVPDQVGTEALFGDPVPAPPPRRARPFSPGDIDGQDGLF</sequence>
<organism evidence="2 3">
    <name type="scientific">Streptomyces yunnanensis</name>
    <dbReference type="NCBI Taxonomy" id="156453"/>
    <lineage>
        <taxon>Bacteria</taxon>
        <taxon>Bacillati</taxon>
        <taxon>Actinomycetota</taxon>
        <taxon>Actinomycetes</taxon>
        <taxon>Kitasatosporales</taxon>
        <taxon>Streptomycetaceae</taxon>
        <taxon>Streptomyces</taxon>
    </lineage>
</organism>
<proteinExistence type="predicted"/>
<dbReference type="Proteomes" id="UP000184388">
    <property type="component" value="Unassembled WGS sequence"/>
</dbReference>